<keyword evidence="5 6" id="KW-0560">Oxidoreductase</keyword>
<evidence type="ECO:0000259" key="8">
    <source>
        <dbReference type="Pfam" id="PF02770"/>
    </source>
</evidence>
<evidence type="ECO:0000256" key="1">
    <source>
        <dbReference type="ARBA" id="ARBA00001974"/>
    </source>
</evidence>
<dbReference type="FunFam" id="2.40.110.10:FF:000001">
    <property type="entry name" value="Acyl-CoA dehydrogenase, mitochondrial"/>
    <property type="match status" value="1"/>
</dbReference>
<dbReference type="PROSITE" id="PS00072">
    <property type="entry name" value="ACYL_COA_DH_1"/>
    <property type="match status" value="1"/>
</dbReference>
<dbReference type="RefSeq" id="WP_093854088.1">
    <property type="nucleotide sequence ID" value="NZ_JAVRER010000007.1"/>
</dbReference>
<dbReference type="Gene3D" id="1.20.140.10">
    <property type="entry name" value="Butyryl-CoA Dehydrogenase, subunit A, domain 3"/>
    <property type="match status" value="1"/>
</dbReference>
<evidence type="ECO:0000256" key="6">
    <source>
        <dbReference type="RuleBase" id="RU362125"/>
    </source>
</evidence>
<dbReference type="InterPro" id="IPR009075">
    <property type="entry name" value="AcylCo_DH/oxidase_C"/>
</dbReference>
<dbReference type="Gene3D" id="2.40.110.10">
    <property type="entry name" value="Butyryl-CoA Dehydrogenase, subunit A, domain 2"/>
    <property type="match status" value="1"/>
</dbReference>
<sequence>MAHTAAPDPAAEAPTYELSALHQEFRAAARELARKELAPRSAEVDERGGFPHDTYAILTAAGLHAPGIPEEYGGDGVDALAAALAVEEVARACASSSTVLTSNKLGVTPLLLHGTEEQKRRYLPEVAAGEALMAYAISEREAGSDVGAMRCRATEDGDGWVLDGVKTWITSAGVARYLVVFAVTDPGAGSRAISAFVVHADDPGITYGEPERKMGLKGSVTREVYFDRTRLPAGRLLGERGRGMRVALGTLDHTRVSIGAQALGIAQGALDCAVDYVKERRQFGQPVADFQGVRFMLADMAVRVESARQLVYAAAARSASRAPDLTYFGAAAKCLASDTAMAVTTDAVQLLGGYGYTRDFPAERMMRDAKITQIYEGTNQIQRVVIARQLLGT</sequence>
<gene>
    <name evidence="10" type="ORF">RM574_06340</name>
</gene>
<evidence type="ECO:0000256" key="4">
    <source>
        <dbReference type="ARBA" id="ARBA00022827"/>
    </source>
</evidence>
<feature type="domain" description="Acyl-CoA dehydrogenase/oxidase N-terminal" evidence="9">
    <location>
        <begin position="22"/>
        <end position="130"/>
    </location>
</feature>
<dbReference type="GO" id="GO:0016627">
    <property type="term" value="F:oxidoreductase activity, acting on the CH-CH group of donors"/>
    <property type="evidence" value="ECO:0007669"/>
    <property type="project" value="UniProtKB-ARBA"/>
</dbReference>
<evidence type="ECO:0000256" key="3">
    <source>
        <dbReference type="ARBA" id="ARBA00022630"/>
    </source>
</evidence>
<evidence type="ECO:0000256" key="5">
    <source>
        <dbReference type="ARBA" id="ARBA00023002"/>
    </source>
</evidence>
<dbReference type="InterPro" id="IPR036250">
    <property type="entry name" value="AcylCo_DH-like_C"/>
</dbReference>
<dbReference type="Pfam" id="PF00441">
    <property type="entry name" value="Acyl-CoA_dh_1"/>
    <property type="match status" value="1"/>
</dbReference>
<feature type="domain" description="Acyl-CoA dehydrogenase/oxidase C-terminal" evidence="7">
    <location>
        <begin position="241"/>
        <end position="391"/>
    </location>
</feature>
<dbReference type="Pfam" id="PF02770">
    <property type="entry name" value="Acyl-CoA_dh_M"/>
    <property type="match status" value="1"/>
</dbReference>
<comment type="similarity">
    <text evidence="2 6">Belongs to the acyl-CoA dehydrogenase family.</text>
</comment>
<dbReference type="SUPFAM" id="SSF56645">
    <property type="entry name" value="Acyl-CoA dehydrogenase NM domain-like"/>
    <property type="match status" value="1"/>
</dbReference>
<dbReference type="PROSITE" id="PS00073">
    <property type="entry name" value="ACYL_COA_DH_2"/>
    <property type="match status" value="1"/>
</dbReference>
<evidence type="ECO:0000259" key="9">
    <source>
        <dbReference type="Pfam" id="PF02771"/>
    </source>
</evidence>
<dbReference type="FunFam" id="1.10.540.10:FF:000002">
    <property type="entry name" value="Acyl-CoA dehydrogenase FadE19"/>
    <property type="match status" value="1"/>
</dbReference>
<dbReference type="PIRSF" id="PIRSF016578">
    <property type="entry name" value="HsaA"/>
    <property type="match status" value="1"/>
</dbReference>
<comment type="caution">
    <text evidence="10">The sequence shown here is derived from an EMBL/GenBank/DDBJ whole genome shotgun (WGS) entry which is preliminary data.</text>
</comment>
<reference evidence="11" key="1">
    <citation type="submission" date="2023-07" db="EMBL/GenBank/DDBJ databases">
        <title>30 novel species of actinomycetes from the DSMZ collection.</title>
        <authorList>
            <person name="Nouioui I."/>
        </authorList>
    </citation>
    <scope>NUCLEOTIDE SEQUENCE [LARGE SCALE GENOMIC DNA]</scope>
    <source>
        <strain evidence="11">DSM 41982</strain>
    </source>
</reference>
<dbReference type="AlphaFoldDB" id="A0ABD5E1E1"/>
<name>A0ABD5E1E1_9ACTN</name>
<dbReference type="Gene3D" id="1.10.540.10">
    <property type="entry name" value="Acyl-CoA dehydrogenase/oxidase, N-terminal domain"/>
    <property type="match status" value="1"/>
</dbReference>
<dbReference type="InterPro" id="IPR006091">
    <property type="entry name" value="Acyl-CoA_Oxase/DH_mid-dom"/>
</dbReference>
<dbReference type="PANTHER" id="PTHR43884">
    <property type="entry name" value="ACYL-COA DEHYDROGENASE"/>
    <property type="match status" value="1"/>
</dbReference>
<accession>A0ABD5E1E1</accession>
<feature type="domain" description="Acyl-CoA oxidase/dehydrogenase middle" evidence="8">
    <location>
        <begin position="134"/>
        <end position="228"/>
    </location>
</feature>
<evidence type="ECO:0000313" key="11">
    <source>
        <dbReference type="Proteomes" id="UP001183607"/>
    </source>
</evidence>
<protein>
    <submittedName>
        <fullName evidence="10">Acyl-CoA dehydrogenase family protein</fullName>
    </submittedName>
</protein>
<keyword evidence="4 6" id="KW-0274">FAD</keyword>
<evidence type="ECO:0000259" key="7">
    <source>
        <dbReference type="Pfam" id="PF00441"/>
    </source>
</evidence>
<dbReference type="InterPro" id="IPR006089">
    <property type="entry name" value="Acyl-CoA_DH_CS"/>
</dbReference>
<proteinExistence type="inferred from homology"/>
<dbReference type="InterPro" id="IPR013786">
    <property type="entry name" value="AcylCoA_DH/ox_N"/>
</dbReference>
<dbReference type="SUPFAM" id="SSF47203">
    <property type="entry name" value="Acyl-CoA dehydrogenase C-terminal domain-like"/>
    <property type="match status" value="1"/>
</dbReference>
<dbReference type="InterPro" id="IPR037069">
    <property type="entry name" value="AcylCoA_DH/ox_N_sf"/>
</dbReference>
<evidence type="ECO:0000313" key="10">
    <source>
        <dbReference type="EMBL" id="MDT0415107.1"/>
    </source>
</evidence>
<organism evidence="10 11">
    <name type="scientific">Streptomyces evansiae</name>
    <dbReference type="NCBI Taxonomy" id="3075535"/>
    <lineage>
        <taxon>Bacteria</taxon>
        <taxon>Bacillati</taxon>
        <taxon>Actinomycetota</taxon>
        <taxon>Actinomycetes</taxon>
        <taxon>Kitasatosporales</taxon>
        <taxon>Streptomycetaceae</taxon>
        <taxon>Streptomyces</taxon>
    </lineage>
</organism>
<dbReference type="PANTHER" id="PTHR43884:SF12">
    <property type="entry name" value="ISOVALERYL-COA DEHYDROGENASE, MITOCHONDRIAL-RELATED"/>
    <property type="match status" value="1"/>
</dbReference>
<dbReference type="FunFam" id="1.20.140.10:FF:000004">
    <property type="entry name" value="Acyl-CoA dehydrogenase FadE25"/>
    <property type="match status" value="1"/>
</dbReference>
<dbReference type="Proteomes" id="UP001183607">
    <property type="component" value="Unassembled WGS sequence"/>
</dbReference>
<dbReference type="InterPro" id="IPR009100">
    <property type="entry name" value="AcylCoA_DH/oxidase_NM_dom_sf"/>
</dbReference>
<keyword evidence="3 6" id="KW-0285">Flavoprotein</keyword>
<dbReference type="Pfam" id="PF02771">
    <property type="entry name" value="Acyl-CoA_dh_N"/>
    <property type="match status" value="1"/>
</dbReference>
<dbReference type="EMBL" id="JAVRER010000007">
    <property type="protein sequence ID" value="MDT0415107.1"/>
    <property type="molecule type" value="Genomic_DNA"/>
</dbReference>
<comment type="cofactor">
    <cofactor evidence="1 6">
        <name>FAD</name>
        <dbReference type="ChEBI" id="CHEBI:57692"/>
    </cofactor>
</comment>
<evidence type="ECO:0000256" key="2">
    <source>
        <dbReference type="ARBA" id="ARBA00009347"/>
    </source>
</evidence>
<dbReference type="InterPro" id="IPR046373">
    <property type="entry name" value="Acyl-CoA_Oxase/DH_mid-dom_sf"/>
</dbReference>